<protein>
    <submittedName>
        <fullName evidence="2">Aldo/keto reductase family protein</fullName>
    </submittedName>
</protein>
<dbReference type="KEGG" id="cza:CYCME_0197"/>
<dbReference type="HOGENOM" id="CLU_023205_16_8_6"/>
<reference evidence="3" key="2">
    <citation type="journal article" date="2016" name="Environ. Microbiol. Rep.">
        <title>Analysis of defence systems and a conjugative IncP-1 plasmid in the marine polyaromatic hydrocarbons-degrading bacterium Cycloclasticus sp. 78-ME.</title>
        <authorList>
            <person name="Yakimov M.M."/>
            <person name="Crisafi F."/>
            <person name="Messina E."/>
            <person name="Smedile F."/>
            <person name="Lopatina A."/>
            <person name="Denaro R."/>
            <person name="Pieper D.H."/>
            <person name="Golyshin P.N."/>
            <person name="Giuliano L."/>
        </authorList>
    </citation>
    <scope>NUCLEOTIDE SEQUENCE [LARGE SCALE GENOMIC DNA]</scope>
    <source>
        <strain evidence="3">78-ME</strain>
    </source>
</reference>
<keyword evidence="3" id="KW-1185">Reference proteome</keyword>
<dbReference type="SUPFAM" id="SSF51430">
    <property type="entry name" value="NAD(P)-linked oxidoreductase"/>
    <property type="match status" value="1"/>
</dbReference>
<keyword evidence="1" id="KW-0560">Oxidoreductase</keyword>
<dbReference type="Gene3D" id="3.20.20.100">
    <property type="entry name" value="NADP-dependent oxidoreductase domain"/>
    <property type="match status" value="1"/>
</dbReference>
<name>S5T4M3_9GAMM</name>
<dbReference type="eggNOG" id="COG0667">
    <property type="taxonomic scope" value="Bacteria"/>
</dbReference>
<dbReference type="PANTHER" id="PTHR43364:SF4">
    <property type="entry name" value="NAD(P)-LINKED OXIDOREDUCTASE SUPERFAMILY PROTEIN"/>
    <property type="match status" value="1"/>
</dbReference>
<dbReference type="InterPro" id="IPR050523">
    <property type="entry name" value="AKR_Detox_Biosynth"/>
</dbReference>
<proteinExistence type="predicted"/>
<evidence type="ECO:0000313" key="2">
    <source>
        <dbReference type="EMBL" id="AGS38539.1"/>
    </source>
</evidence>
<dbReference type="Proteomes" id="UP000015380">
    <property type="component" value="Chromosome"/>
</dbReference>
<evidence type="ECO:0000313" key="3">
    <source>
        <dbReference type="Proteomes" id="UP000015380"/>
    </source>
</evidence>
<dbReference type="EMBL" id="CP005996">
    <property type="protein sequence ID" value="AGS38539.1"/>
    <property type="molecule type" value="Genomic_DNA"/>
</dbReference>
<gene>
    <name evidence="2" type="ORF">CYCME_0197</name>
</gene>
<reference evidence="2 3" key="1">
    <citation type="submission" date="2013-05" db="EMBL/GenBank/DDBJ databases">
        <title>Between feast and famine: a lifestyle of most important marine PAH-degrading bacterium Cycloclasticus sp. 7ME.</title>
        <authorList>
            <person name="Yakimov M.M."/>
            <person name="Messina E."/>
            <person name="Genovese M."/>
            <person name="Denaro R."/>
            <person name="Crisafi F."/>
            <person name="Russo D."/>
            <person name="Cappello S."/>
            <person name="Santisi S."/>
            <person name="Smedile F."/>
            <person name="Golyshina O.V."/>
            <person name="Tran H."/>
            <person name="Pieper D.H."/>
            <person name="Golyshin P.N."/>
            <person name="Giuliano L."/>
        </authorList>
    </citation>
    <scope>NUCLEOTIDE SEQUENCE [LARGE SCALE GENOMIC DNA]</scope>
    <source>
        <strain evidence="2 3">78-ME</strain>
    </source>
</reference>
<sequence length="53" mass="6137">MQYRQLGRTDLNVSLIGLGTMTWGRQNTQEEGFEQMDYALTQGINFWVYGFNG</sequence>
<organism evidence="2 3">
    <name type="scientific">Cycloclasticus zancles 78-ME</name>
    <dbReference type="NCBI Taxonomy" id="1198232"/>
    <lineage>
        <taxon>Bacteria</taxon>
        <taxon>Pseudomonadati</taxon>
        <taxon>Pseudomonadota</taxon>
        <taxon>Gammaproteobacteria</taxon>
        <taxon>Thiotrichales</taxon>
        <taxon>Piscirickettsiaceae</taxon>
        <taxon>Cycloclasticus</taxon>
    </lineage>
</organism>
<accession>S5T4M3</accession>
<dbReference type="PANTHER" id="PTHR43364">
    <property type="entry name" value="NADH-SPECIFIC METHYLGLYOXAL REDUCTASE-RELATED"/>
    <property type="match status" value="1"/>
</dbReference>
<dbReference type="InterPro" id="IPR036812">
    <property type="entry name" value="NAD(P)_OxRdtase_dom_sf"/>
</dbReference>
<evidence type="ECO:0000256" key="1">
    <source>
        <dbReference type="ARBA" id="ARBA00023002"/>
    </source>
</evidence>
<dbReference type="AlphaFoldDB" id="S5T4M3"/>
<dbReference type="PATRIC" id="fig|1198232.3.peg.200"/>
<dbReference type="GO" id="GO:0016491">
    <property type="term" value="F:oxidoreductase activity"/>
    <property type="evidence" value="ECO:0007669"/>
    <property type="project" value="UniProtKB-KW"/>
</dbReference>